<dbReference type="Proteomes" id="UP001491310">
    <property type="component" value="Unassembled WGS sequence"/>
</dbReference>
<feature type="region of interest" description="Disordered" evidence="1">
    <location>
        <begin position="28"/>
        <end position="55"/>
    </location>
</feature>
<organism evidence="2 3">
    <name type="scientific">Coccomyxa subellipsoidea</name>
    <dbReference type="NCBI Taxonomy" id="248742"/>
    <lineage>
        <taxon>Eukaryota</taxon>
        <taxon>Viridiplantae</taxon>
        <taxon>Chlorophyta</taxon>
        <taxon>core chlorophytes</taxon>
        <taxon>Trebouxiophyceae</taxon>
        <taxon>Trebouxiophyceae incertae sedis</taxon>
        <taxon>Coccomyxaceae</taxon>
        <taxon>Coccomyxa</taxon>
    </lineage>
</organism>
<protein>
    <submittedName>
        <fullName evidence="2">Uncharacterized protein</fullName>
    </submittedName>
</protein>
<name>A0ABR2YKR2_9CHLO</name>
<evidence type="ECO:0000256" key="1">
    <source>
        <dbReference type="SAM" id="MobiDB-lite"/>
    </source>
</evidence>
<reference evidence="2 3" key="1">
    <citation type="journal article" date="2024" name="Nat. Commun.">
        <title>Phylogenomics reveals the evolutionary origins of lichenization in chlorophyte algae.</title>
        <authorList>
            <person name="Puginier C."/>
            <person name="Libourel C."/>
            <person name="Otte J."/>
            <person name="Skaloud P."/>
            <person name="Haon M."/>
            <person name="Grisel S."/>
            <person name="Petersen M."/>
            <person name="Berrin J.G."/>
            <person name="Delaux P.M."/>
            <person name="Dal Grande F."/>
            <person name="Keller J."/>
        </authorList>
    </citation>
    <scope>NUCLEOTIDE SEQUENCE [LARGE SCALE GENOMIC DNA]</scope>
    <source>
        <strain evidence="2 3">SAG 216-7</strain>
    </source>
</reference>
<feature type="compositionally biased region" description="Polar residues" evidence="1">
    <location>
        <begin position="28"/>
        <end position="43"/>
    </location>
</feature>
<evidence type="ECO:0000313" key="2">
    <source>
        <dbReference type="EMBL" id="KAK9907393.1"/>
    </source>
</evidence>
<sequence length="125" mass="14221">MRSQLTRRFASSFTYGVRVNYFPHLSTNKQPISVSQERQSGHQVQGRDKSMPHVMRSSMSDPVYFTRSSISDPDYVVRNLVTPQVNVPEGSTHVSTADYPMPMRHSMSEPAVFDEVVPDMNRKVS</sequence>
<evidence type="ECO:0000313" key="3">
    <source>
        <dbReference type="Proteomes" id="UP001491310"/>
    </source>
</evidence>
<accession>A0ABR2YKR2</accession>
<dbReference type="EMBL" id="JALJOT010000009">
    <property type="protein sequence ID" value="KAK9907393.1"/>
    <property type="molecule type" value="Genomic_DNA"/>
</dbReference>
<proteinExistence type="predicted"/>
<gene>
    <name evidence="2" type="ORF">WJX75_002917</name>
</gene>
<keyword evidence="3" id="KW-1185">Reference proteome</keyword>
<comment type="caution">
    <text evidence="2">The sequence shown here is derived from an EMBL/GenBank/DDBJ whole genome shotgun (WGS) entry which is preliminary data.</text>
</comment>